<evidence type="ECO:0000256" key="9">
    <source>
        <dbReference type="ARBA" id="ARBA00032370"/>
    </source>
</evidence>
<evidence type="ECO:0000256" key="12">
    <source>
        <dbReference type="ARBA" id="ARBA00041185"/>
    </source>
</evidence>
<keyword evidence="4 16" id="KW-0812">Transmembrane</keyword>
<comment type="catalytic activity">
    <reaction evidence="15">
        <text>[GlcNAc-(1-&gt;4)-Mur2Ac(oyl-L-Ala-gamma-D-Glu-L-Lys-D-Ala-D-Ala)](n)-di-trans,octa-cis-undecaprenyl diphosphate + beta-D-GlcNAc-(1-&gt;4)-Mur2Ac(oyl-L-Ala-gamma-D-Glu-L-Lys-D-Ala-D-Ala)-di-trans,octa-cis-undecaprenyl diphosphate = [GlcNAc-(1-&gt;4)-Mur2Ac(oyl-L-Ala-gamma-D-Glu-L-Lys-D-Ala-D-Ala)](n+1)-di-trans,octa-cis-undecaprenyl diphosphate + di-trans,octa-cis-undecaprenyl diphosphate + H(+)</text>
        <dbReference type="Rhea" id="RHEA:23708"/>
        <dbReference type="Rhea" id="RHEA-COMP:9602"/>
        <dbReference type="Rhea" id="RHEA-COMP:9603"/>
        <dbReference type="ChEBI" id="CHEBI:15378"/>
        <dbReference type="ChEBI" id="CHEBI:58405"/>
        <dbReference type="ChEBI" id="CHEBI:60033"/>
        <dbReference type="ChEBI" id="CHEBI:78435"/>
        <dbReference type="EC" id="2.4.99.28"/>
    </reaction>
</comment>
<dbReference type="GO" id="GO:0032153">
    <property type="term" value="C:cell division site"/>
    <property type="evidence" value="ECO:0007669"/>
    <property type="project" value="TreeGrafter"/>
</dbReference>
<evidence type="ECO:0000256" key="14">
    <source>
        <dbReference type="ARBA" id="ARBA00044770"/>
    </source>
</evidence>
<evidence type="ECO:0000256" key="13">
    <source>
        <dbReference type="ARBA" id="ARBA00041418"/>
    </source>
</evidence>
<reference evidence="17" key="2">
    <citation type="journal article" date="2021" name="PeerJ">
        <title>Extensive microbial diversity within the chicken gut microbiome revealed by metagenomics and culture.</title>
        <authorList>
            <person name="Gilroy R."/>
            <person name="Ravi A."/>
            <person name="Getino M."/>
            <person name="Pursley I."/>
            <person name="Horton D.L."/>
            <person name="Alikhan N.F."/>
            <person name="Baker D."/>
            <person name="Gharbi K."/>
            <person name="Hall N."/>
            <person name="Watson M."/>
            <person name="Adriaenssens E.M."/>
            <person name="Foster-Nyarko E."/>
            <person name="Jarju S."/>
            <person name="Secka A."/>
            <person name="Antonio M."/>
            <person name="Oren A."/>
            <person name="Chaudhuri R.R."/>
            <person name="La Ragione R."/>
            <person name="Hildebrand F."/>
            <person name="Pallen M.J."/>
        </authorList>
    </citation>
    <scope>NUCLEOTIDE SEQUENCE</scope>
    <source>
        <strain evidence="17">17073</strain>
    </source>
</reference>
<dbReference type="GO" id="GO:0008360">
    <property type="term" value="P:regulation of cell shape"/>
    <property type="evidence" value="ECO:0007669"/>
    <property type="project" value="UniProtKB-KW"/>
</dbReference>
<dbReference type="EMBL" id="DVMS01000099">
    <property type="protein sequence ID" value="HIU38697.1"/>
    <property type="molecule type" value="Genomic_DNA"/>
</dbReference>
<reference evidence="17" key="1">
    <citation type="submission" date="2020-10" db="EMBL/GenBank/DDBJ databases">
        <authorList>
            <person name="Gilroy R."/>
        </authorList>
    </citation>
    <scope>NUCLEOTIDE SEQUENCE</scope>
    <source>
        <strain evidence="17">17073</strain>
    </source>
</reference>
<evidence type="ECO:0000256" key="3">
    <source>
        <dbReference type="ARBA" id="ARBA00022679"/>
    </source>
</evidence>
<dbReference type="Pfam" id="PF01098">
    <property type="entry name" value="FTSW_RODA_SPOVE"/>
    <property type="match status" value="2"/>
</dbReference>
<evidence type="ECO:0000256" key="16">
    <source>
        <dbReference type="SAM" id="Phobius"/>
    </source>
</evidence>
<evidence type="ECO:0000256" key="6">
    <source>
        <dbReference type="ARBA" id="ARBA00022984"/>
    </source>
</evidence>
<dbReference type="GO" id="GO:0005886">
    <property type="term" value="C:plasma membrane"/>
    <property type="evidence" value="ECO:0007669"/>
    <property type="project" value="TreeGrafter"/>
</dbReference>
<dbReference type="GO" id="GO:0008955">
    <property type="term" value="F:peptidoglycan glycosyltransferase activity"/>
    <property type="evidence" value="ECO:0007669"/>
    <property type="project" value="UniProtKB-EC"/>
</dbReference>
<feature type="transmembrane region" description="Helical" evidence="16">
    <location>
        <begin position="390"/>
        <end position="410"/>
    </location>
</feature>
<feature type="transmembrane region" description="Helical" evidence="16">
    <location>
        <begin position="152"/>
        <end position="169"/>
    </location>
</feature>
<feature type="transmembrane region" description="Helical" evidence="16">
    <location>
        <begin position="20"/>
        <end position="38"/>
    </location>
</feature>
<evidence type="ECO:0000256" key="1">
    <source>
        <dbReference type="ARBA" id="ARBA00004141"/>
    </source>
</evidence>
<evidence type="ECO:0000256" key="5">
    <source>
        <dbReference type="ARBA" id="ARBA00022960"/>
    </source>
</evidence>
<keyword evidence="5" id="KW-0133">Cell shape</keyword>
<gene>
    <name evidence="17" type="ORF">IAD18_03400</name>
</gene>
<name>A0A9D1LHD3_9BACT</name>
<feature type="transmembrane region" description="Helical" evidence="16">
    <location>
        <begin position="347"/>
        <end position="370"/>
    </location>
</feature>
<feature type="transmembrane region" description="Helical" evidence="16">
    <location>
        <begin position="175"/>
        <end position="192"/>
    </location>
</feature>
<evidence type="ECO:0000313" key="18">
    <source>
        <dbReference type="Proteomes" id="UP000824076"/>
    </source>
</evidence>
<organism evidence="17 18">
    <name type="scientific">Candidatus Limisoma intestinavium</name>
    <dbReference type="NCBI Taxonomy" id="2840856"/>
    <lineage>
        <taxon>Bacteria</taxon>
        <taxon>Pseudomonadati</taxon>
        <taxon>Bacteroidota</taxon>
        <taxon>Bacteroidia</taxon>
        <taxon>Bacteroidales</taxon>
        <taxon>Candidatus Limisoma</taxon>
    </lineage>
</organism>
<dbReference type="EC" id="2.4.99.28" evidence="14"/>
<dbReference type="GO" id="GO:0015648">
    <property type="term" value="F:lipid-linked peptidoglycan transporter activity"/>
    <property type="evidence" value="ECO:0007669"/>
    <property type="project" value="TreeGrafter"/>
</dbReference>
<evidence type="ECO:0000256" key="10">
    <source>
        <dbReference type="ARBA" id="ARBA00033270"/>
    </source>
</evidence>
<feature type="transmembrane region" description="Helical" evidence="16">
    <location>
        <begin position="83"/>
        <end position="103"/>
    </location>
</feature>
<accession>A0A9D1LHD3</accession>
<evidence type="ECO:0000256" key="8">
    <source>
        <dbReference type="ARBA" id="ARBA00023136"/>
    </source>
</evidence>
<feature type="transmembrane region" description="Helical" evidence="16">
    <location>
        <begin position="50"/>
        <end position="71"/>
    </location>
</feature>
<dbReference type="AlphaFoldDB" id="A0A9D1LHD3"/>
<comment type="subcellular location">
    <subcellularLocation>
        <location evidence="1">Membrane</location>
        <topology evidence="1">Multi-pass membrane protein</topology>
    </subcellularLocation>
</comment>
<evidence type="ECO:0000256" key="4">
    <source>
        <dbReference type="ARBA" id="ARBA00022692"/>
    </source>
</evidence>
<dbReference type="GO" id="GO:0009252">
    <property type="term" value="P:peptidoglycan biosynthetic process"/>
    <property type="evidence" value="ECO:0007669"/>
    <property type="project" value="UniProtKB-KW"/>
</dbReference>
<proteinExistence type="inferred from homology"/>
<feature type="transmembrane region" description="Helical" evidence="16">
    <location>
        <begin position="199"/>
        <end position="216"/>
    </location>
</feature>
<feature type="transmembrane region" description="Helical" evidence="16">
    <location>
        <begin position="309"/>
        <end position="335"/>
    </location>
</feature>
<evidence type="ECO:0000256" key="11">
    <source>
        <dbReference type="ARBA" id="ARBA00038053"/>
    </source>
</evidence>
<evidence type="ECO:0000256" key="15">
    <source>
        <dbReference type="ARBA" id="ARBA00049902"/>
    </source>
</evidence>
<dbReference type="PANTHER" id="PTHR30474:SF2">
    <property type="entry name" value="PEPTIDOGLYCAN GLYCOSYLTRANSFERASE FTSW-RELATED"/>
    <property type="match status" value="1"/>
</dbReference>
<keyword evidence="3" id="KW-0808">Transferase</keyword>
<evidence type="ECO:0000256" key="2">
    <source>
        <dbReference type="ARBA" id="ARBA00022676"/>
    </source>
</evidence>
<keyword evidence="8 16" id="KW-0472">Membrane</keyword>
<sequence>MAETNLANTDKSTTGKPDTYILGIFITLCIVSIIEAYSASSREVAMTGSIFSPILRHIVLLTVGVAIMIVVSRINYIRMIFPSMVLSVAAVVVLALTLFLGNTINDAQRSISIFGIPVHASELAKIAVVFTLSYILALFIDKREGTVKDKGLYWCAGIVTMFGGLLLMQGMTNTILFMAISFALLIIGGTKTSKLVKIVGVYLLVGLAFLMIKGWIESRSLADLKEEDKQTQVEEKGALRNDTWSARIDRYAERFYGPPLYKLPIVTAGEDKNDQEMYSYMAQANGGIIGRIPGNSRETSRLPLANTDYVFSIIVEDTGLVGGVFLILLYFGLLIRAGNIARKCSRAYPAFLVMGMAVMVSLQAYFHMAITTGVFPVSGQPLPLISKGGTSIWITCLAFGVMLSVSRSAVQTNVAKEINKEKEALPEMMRAANPTKQEFE</sequence>
<dbReference type="PANTHER" id="PTHR30474">
    <property type="entry name" value="CELL CYCLE PROTEIN"/>
    <property type="match status" value="1"/>
</dbReference>
<comment type="similarity">
    <text evidence="11">Belongs to the SEDS family. FtsW subfamily.</text>
</comment>
<keyword evidence="7 16" id="KW-1133">Transmembrane helix</keyword>
<keyword evidence="6" id="KW-0573">Peptidoglycan synthesis</keyword>
<comment type="caution">
    <text evidence="17">The sequence shown here is derived from an EMBL/GenBank/DDBJ whole genome shotgun (WGS) entry which is preliminary data.</text>
</comment>
<keyword evidence="2" id="KW-0328">Glycosyltransferase</keyword>
<dbReference type="GO" id="GO:0051301">
    <property type="term" value="P:cell division"/>
    <property type="evidence" value="ECO:0007669"/>
    <property type="project" value="InterPro"/>
</dbReference>
<dbReference type="Proteomes" id="UP000824076">
    <property type="component" value="Unassembled WGS sequence"/>
</dbReference>
<evidence type="ECO:0000313" key="17">
    <source>
        <dbReference type="EMBL" id="HIU38697.1"/>
    </source>
</evidence>
<dbReference type="InterPro" id="IPR001182">
    <property type="entry name" value="FtsW/RodA"/>
</dbReference>
<protein>
    <recommendedName>
        <fullName evidence="12">Probable peptidoglycan glycosyltransferase FtsW</fullName>
        <ecNumber evidence="14">2.4.99.28</ecNumber>
    </recommendedName>
    <alternativeName>
        <fullName evidence="13">Cell division protein FtsW</fullName>
    </alternativeName>
    <alternativeName>
        <fullName evidence="10">Cell wall polymerase</fullName>
    </alternativeName>
    <alternativeName>
        <fullName evidence="9">Peptidoglycan polymerase</fullName>
    </alternativeName>
</protein>
<feature type="transmembrane region" description="Helical" evidence="16">
    <location>
        <begin position="123"/>
        <end position="140"/>
    </location>
</feature>
<evidence type="ECO:0000256" key="7">
    <source>
        <dbReference type="ARBA" id="ARBA00022989"/>
    </source>
</evidence>